<feature type="compositionally biased region" description="Low complexity" evidence="1">
    <location>
        <begin position="1062"/>
        <end position="1071"/>
    </location>
</feature>
<dbReference type="GO" id="GO:0070390">
    <property type="term" value="C:transcription export complex 2"/>
    <property type="evidence" value="ECO:0007669"/>
    <property type="project" value="TreeGrafter"/>
</dbReference>
<gene>
    <name evidence="3" type="ORF">EV44_g4807</name>
</gene>
<dbReference type="PANTHER" id="PTHR12436:SF3">
    <property type="entry name" value="GERMINAL-CENTER ASSOCIATED NUCLEAR PROTEIN"/>
    <property type="match status" value="1"/>
</dbReference>
<feature type="domain" description="SAC3/GANP/THP3 conserved" evidence="2">
    <location>
        <begin position="258"/>
        <end position="576"/>
    </location>
</feature>
<evidence type="ECO:0000256" key="1">
    <source>
        <dbReference type="SAM" id="MobiDB-lite"/>
    </source>
</evidence>
<accession>A0A0B1NZP7</accession>
<feature type="region of interest" description="Disordered" evidence="1">
    <location>
        <begin position="990"/>
        <end position="1012"/>
    </location>
</feature>
<dbReference type="InterPro" id="IPR045107">
    <property type="entry name" value="SAC3/GANP/THP3"/>
</dbReference>
<dbReference type="Pfam" id="PF03399">
    <property type="entry name" value="SAC3_GANP"/>
    <property type="match status" value="1"/>
</dbReference>
<dbReference type="STRING" id="52586.A0A0B1NZP7"/>
<dbReference type="AlphaFoldDB" id="A0A0B1NZP7"/>
<dbReference type="OMA" id="IEFKAYY"/>
<comment type="caution">
    <text evidence="3">The sequence shown here is derived from an EMBL/GenBank/DDBJ whole genome shotgun (WGS) entry which is preliminary data.</text>
</comment>
<evidence type="ECO:0000313" key="3">
    <source>
        <dbReference type="EMBL" id="KHJ31817.1"/>
    </source>
</evidence>
<dbReference type="Gene3D" id="1.25.40.990">
    <property type="match status" value="1"/>
</dbReference>
<dbReference type="PANTHER" id="PTHR12436">
    <property type="entry name" value="80 KDA MCM3-ASSOCIATED PROTEIN"/>
    <property type="match status" value="1"/>
</dbReference>
<feature type="compositionally biased region" description="Low complexity" evidence="1">
    <location>
        <begin position="1000"/>
        <end position="1012"/>
    </location>
</feature>
<dbReference type="GO" id="GO:0006406">
    <property type="term" value="P:mRNA export from nucleus"/>
    <property type="evidence" value="ECO:0007669"/>
    <property type="project" value="TreeGrafter"/>
</dbReference>
<dbReference type="HOGENOM" id="CLU_001323_1_0_1"/>
<protein>
    <submittedName>
        <fullName evidence="3">Putative leucine permease transcriptional regulator</fullName>
    </submittedName>
</protein>
<sequence length="1257" mass="142802">MTKPLLGALPPIQNPFATASPKKDAAPSFLNFIRPLNGFGTPSGPITTVFDSNTTVSSSAVWPNAKENNIINSQTFSAELSSGLESSTGTASYSTSIERQSFQPFTNNTMTSKSNKELKSVDISTSQEVFGIKSIKDNSQSINVFSKSSNLQFPSSTTSNLPSNPSPCDINGNLSTNFAEKIKAQLIKDKIFPPKLTELNYYSNRSDFIKAASELQKEYMNYRVKVRASLIKANLLDDPKVQKKLADAIDFKGTCDQMCPDYECLARIVEGRHDKTERDIEPDGSLAAQPRLDKMVKALARSAAGQDAPLPCDIRTTAALRRTVDYLFNNILAERELESVHGFLWDRTRAIRRDFVFHSFVTPTELLDQIYCLERIIRFHAISLHYMSKDGISTEGFSDQQEREQLSRSLLSLIHAYDDCEKQGINCENEIEFKAYYIIFNGEIPGILETVQNWGFDLWENSEIIRNAVCLSESLQNIWDFHGPLNPVSTMELSQNAYSRFFSIVEDPSTSYTMACFAEIYFNKIRKAILRTILISYKKQRVQTKDWTAEKLNTYLRFDDQNEVEPFVELYGLHFTETDNEWCLSFDSNSSIKDPHPLPKQPHSYHLVERKRGTHSLVEAINSSVYESEITSKHILHKSPTKDSAHVIKPILKKGNEPYTNSPKDTQPVLNPFATDNSEPSSESITTEVAVSTTCRDTSKNIDPDSLFVDSKVDLPKNFINSASLELPLSMKNVVDKSFSQQQSTIKETPCHNPFSSDFSKKISKETLTSTPNLFPLDTVRSAENLMKEQINSGGSEQIIHNNFPQPRLHQKKLSDTALSSSINSMFNPERNKPQLNTGSEKENFKANFSSNLPSLRNPLPSISLHDNSSFLKKANDNIVSKTKSCESFQKDITEKLSTTGKNPLLDNFAKWIFNGDEGLLEQFSDFQARNIIHNTFLMYQTEKLKKLQEEEEKEAMTKADQFRRYSLSVKFGYLWREQVRRIRLRRKGREARQGRLEMAQSLKSKRSAQSSSIIEDFKASVTQRRRQRDVTSIEACDQNNDISSKLEGEKLAHKRRRSDKSSISNHSSLSKHQTPFSSNSLNRSLLSDPSYLSGQSRLHLIPLSAEKDENYKSFNGVKSDYFRLKARGIINGIGRKPHSISNKEVTHHCASINEQLNDSSLHNPIFHVKMKSDLNDFQMNKYDTTIDHEKSMDYESDLCLPNQKEGQKILSDTLVYASNYIDDESALFDRAKKVREQMDEGAEWFKREITRSEFKI</sequence>
<organism evidence="3 4">
    <name type="scientific">Uncinula necator</name>
    <name type="common">Grape powdery mildew</name>
    <dbReference type="NCBI Taxonomy" id="52586"/>
    <lineage>
        <taxon>Eukaryota</taxon>
        <taxon>Fungi</taxon>
        <taxon>Dikarya</taxon>
        <taxon>Ascomycota</taxon>
        <taxon>Pezizomycotina</taxon>
        <taxon>Leotiomycetes</taxon>
        <taxon>Erysiphales</taxon>
        <taxon>Erysiphaceae</taxon>
        <taxon>Erysiphe</taxon>
    </lineage>
</organism>
<dbReference type="InterPro" id="IPR005062">
    <property type="entry name" value="SAC3/GANP/THP3_conserved"/>
</dbReference>
<evidence type="ECO:0000259" key="2">
    <source>
        <dbReference type="Pfam" id="PF03399"/>
    </source>
</evidence>
<dbReference type="EMBL" id="JNVN01002563">
    <property type="protein sequence ID" value="KHJ31817.1"/>
    <property type="molecule type" value="Genomic_DNA"/>
</dbReference>
<name>A0A0B1NZP7_UNCNE</name>
<dbReference type="Proteomes" id="UP000030854">
    <property type="component" value="Unassembled WGS sequence"/>
</dbReference>
<keyword evidence="4" id="KW-1185">Reference proteome</keyword>
<proteinExistence type="predicted"/>
<reference evidence="3 4" key="1">
    <citation type="journal article" date="2014" name="BMC Genomics">
        <title>Adaptive genomic structural variation in the grape powdery mildew pathogen, Erysiphe necator.</title>
        <authorList>
            <person name="Jones L."/>
            <person name="Riaz S."/>
            <person name="Morales-Cruz A."/>
            <person name="Amrine K.C."/>
            <person name="McGuire B."/>
            <person name="Gubler W.D."/>
            <person name="Walker M.A."/>
            <person name="Cantu D."/>
        </authorList>
    </citation>
    <scope>NUCLEOTIDE SEQUENCE [LARGE SCALE GENOMIC DNA]</scope>
    <source>
        <strain evidence="4">c</strain>
    </source>
</reference>
<dbReference type="GO" id="GO:0005737">
    <property type="term" value="C:cytoplasm"/>
    <property type="evidence" value="ECO:0007669"/>
    <property type="project" value="TreeGrafter"/>
</dbReference>
<feature type="region of interest" description="Disordered" evidence="1">
    <location>
        <begin position="1045"/>
        <end position="1082"/>
    </location>
</feature>
<evidence type="ECO:0000313" key="4">
    <source>
        <dbReference type="Proteomes" id="UP000030854"/>
    </source>
</evidence>